<dbReference type="SMART" id="SM00862">
    <property type="entry name" value="Trans_reg_C"/>
    <property type="match status" value="1"/>
</dbReference>
<dbReference type="AlphaFoldDB" id="A0A8A4Z7J6"/>
<dbReference type="InterPro" id="IPR001789">
    <property type="entry name" value="Sig_transdc_resp-reg_receiver"/>
</dbReference>
<feature type="DNA-binding region" description="OmpR/PhoB-type" evidence="11">
    <location>
        <begin position="128"/>
        <end position="227"/>
    </location>
</feature>
<dbReference type="Proteomes" id="UP000663937">
    <property type="component" value="Chromosome"/>
</dbReference>
<keyword evidence="2" id="KW-0963">Cytoplasm</keyword>
<name>A0A8A4Z7J6_9MICO</name>
<dbReference type="FunFam" id="3.40.50.2300:FF:000021">
    <property type="entry name" value="Two-component system response regulator KdpE"/>
    <property type="match status" value="1"/>
</dbReference>
<accession>A0A8A4Z7J6</accession>
<evidence type="ECO:0000313" key="14">
    <source>
        <dbReference type="EMBL" id="QTE27774.1"/>
    </source>
</evidence>
<evidence type="ECO:0000256" key="11">
    <source>
        <dbReference type="PROSITE-ProRule" id="PRU01091"/>
    </source>
</evidence>
<comment type="subcellular location">
    <subcellularLocation>
        <location evidence="1">Cytoplasm</location>
    </subcellularLocation>
</comment>
<dbReference type="SMART" id="SM00448">
    <property type="entry name" value="REC"/>
    <property type="match status" value="1"/>
</dbReference>
<evidence type="ECO:0000256" key="2">
    <source>
        <dbReference type="ARBA" id="ARBA00022490"/>
    </source>
</evidence>
<keyword evidence="15" id="KW-1185">Reference proteome</keyword>
<dbReference type="InterPro" id="IPR039420">
    <property type="entry name" value="WalR-like"/>
</dbReference>
<evidence type="ECO:0000256" key="10">
    <source>
        <dbReference type="PROSITE-ProRule" id="PRU00169"/>
    </source>
</evidence>
<dbReference type="InterPro" id="IPR036388">
    <property type="entry name" value="WH-like_DNA-bd_sf"/>
</dbReference>
<sequence length="227" mass="24744">MSGSRVLVVDDEAALVHALAINLRAHGWEVASATTGADALDLAASWHPDVVLLDLGLPDISGLDVIAGIRGWSRVPVVVLSARQHGEDKVDALDAGADDYVTKPFAMNELLARLRAAVRRATPGDATEAVVEAGELTIDLARRRVLRAGVEVRLSPTEWALVEVLVRNRGKLVGRLQLLQEVWGPAYSTETSYLRVYTAQLRRKLERDPAHPRHIITQPGVGYIFEV</sequence>
<dbReference type="FunFam" id="1.10.10.10:FF:000210">
    <property type="entry name" value="Winged-helix transcriptional response regulator KdpE"/>
    <property type="match status" value="1"/>
</dbReference>
<dbReference type="PROSITE" id="PS50110">
    <property type="entry name" value="RESPONSE_REGULATORY"/>
    <property type="match status" value="1"/>
</dbReference>
<gene>
    <name evidence="14" type="ORF">J4E96_10025</name>
</gene>
<comment type="function">
    <text evidence="8">Member of the two-component regulatory system KdpD/KdpE involved in the regulation of the kdp operon. Upon phosphorylation by KdpD, functions as a transcription regulator by direct binding to promoter regions of target genes to positively regulate their expression.</text>
</comment>
<keyword evidence="4" id="KW-0902">Two-component regulatory system</keyword>
<evidence type="ECO:0000256" key="3">
    <source>
        <dbReference type="ARBA" id="ARBA00022553"/>
    </source>
</evidence>
<reference evidence="14" key="1">
    <citation type="submission" date="2021-03" db="EMBL/GenBank/DDBJ databases">
        <title>Pengzhenrongella sicca gen. nov., sp. nov., a new member of suborder Micrococcineae isolated from High-Arctic tundra soil.</title>
        <authorList>
            <person name="Peng F."/>
        </authorList>
    </citation>
    <scope>NUCLEOTIDE SEQUENCE</scope>
    <source>
        <strain evidence="14">LRZ-2</strain>
    </source>
</reference>
<evidence type="ECO:0000256" key="4">
    <source>
        <dbReference type="ARBA" id="ARBA00023012"/>
    </source>
</evidence>
<evidence type="ECO:0000256" key="9">
    <source>
        <dbReference type="ARBA" id="ARBA00074083"/>
    </source>
</evidence>
<keyword evidence="7" id="KW-0804">Transcription</keyword>
<proteinExistence type="predicted"/>
<dbReference type="EMBL" id="CP071868">
    <property type="protein sequence ID" value="QTE27774.1"/>
    <property type="molecule type" value="Genomic_DNA"/>
</dbReference>
<evidence type="ECO:0000313" key="15">
    <source>
        <dbReference type="Proteomes" id="UP000663937"/>
    </source>
</evidence>
<dbReference type="Pfam" id="PF00072">
    <property type="entry name" value="Response_reg"/>
    <property type="match status" value="1"/>
</dbReference>
<protein>
    <recommendedName>
        <fullName evidence="9">Transcriptional regulatory protein KdpE</fullName>
    </recommendedName>
</protein>
<evidence type="ECO:0000256" key="7">
    <source>
        <dbReference type="ARBA" id="ARBA00023163"/>
    </source>
</evidence>
<dbReference type="PANTHER" id="PTHR48111:SF50">
    <property type="entry name" value="KDP OPERON TRANSCRIPTIONAL REGULATORY PROTEIN KDPE"/>
    <property type="match status" value="1"/>
</dbReference>
<feature type="domain" description="Response regulatory" evidence="12">
    <location>
        <begin position="5"/>
        <end position="118"/>
    </location>
</feature>
<dbReference type="GO" id="GO:0000987">
    <property type="term" value="F:cis-regulatory region sequence-specific DNA binding"/>
    <property type="evidence" value="ECO:0007669"/>
    <property type="project" value="UniProtKB-ARBA"/>
</dbReference>
<feature type="domain" description="OmpR/PhoB-type" evidence="13">
    <location>
        <begin position="128"/>
        <end position="227"/>
    </location>
</feature>
<evidence type="ECO:0000256" key="5">
    <source>
        <dbReference type="ARBA" id="ARBA00023015"/>
    </source>
</evidence>
<dbReference type="SUPFAM" id="SSF52172">
    <property type="entry name" value="CheY-like"/>
    <property type="match status" value="1"/>
</dbReference>
<dbReference type="Gene3D" id="1.10.10.10">
    <property type="entry name" value="Winged helix-like DNA-binding domain superfamily/Winged helix DNA-binding domain"/>
    <property type="match status" value="1"/>
</dbReference>
<dbReference type="GO" id="GO:0032993">
    <property type="term" value="C:protein-DNA complex"/>
    <property type="evidence" value="ECO:0007669"/>
    <property type="project" value="TreeGrafter"/>
</dbReference>
<dbReference type="PANTHER" id="PTHR48111">
    <property type="entry name" value="REGULATOR OF RPOS"/>
    <property type="match status" value="1"/>
</dbReference>
<dbReference type="RefSeq" id="WP_227421981.1">
    <property type="nucleotide sequence ID" value="NZ_CP071868.1"/>
</dbReference>
<organism evidence="14 15">
    <name type="scientific">Pengzhenrongella sicca</name>
    <dbReference type="NCBI Taxonomy" id="2819238"/>
    <lineage>
        <taxon>Bacteria</taxon>
        <taxon>Bacillati</taxon>
        <taxon>Actinomycetota</taxon>
        <taxon>Actinomycetes</taxon>
        <taxon>Micrococcales</taxon>
        <taxon>Pengzhenrongella</taxon>
    </lineage>
</organism>
<evidence type="ECO:0000256" key="6">
    <source>
        <dbReference type="ARBA" id="ARBA00023125"/>
    </source>
</evidence>
<dbReference type="PROSITE" id="PS51755">
    <property type="entry name" value="OMPR_PHOB"/>
    <property type="match status" value="1"/>
</dbReference>
<dbReference type="Gene3D" id="3.40.50.2300">
    <property type="match status" value="1"/>
</dbReference>
<dbReference type="GO" id="GO:0005829">
    <property type="term" value="C:cytosol"/>
    <property type="evidence" value="ECO:0007669"/>
    <property type="project" value="TreeGrafter"/>
</dbReference>
<dbReference type="KEGG" id="psic:J4E96_10025"/>
<keyword evidence="6 11" id="KW-0238">DNA-binding</keyword>
<dbReference type="GO" id="GO:0045893">
    <property type="term" value="P:positive regulation of DNA-templated transcription"/>
    <property type="evidence" value="ECO:0007669"/>
    <property type="project" value="UniProtKB-ARBA"/>
</dbReference>
<evidence type="ECO:0000256" key="1">
    <source>
        <dbReference type="ARBA" id="ARBA00004496"/>
    </source>
</evidence>
<evidence type="ECO:0000256" key="8">
    <source>
        <dbReference type="ARBA" id="ARBA00057085"/>
    </source>
</evidence>
<dbReference type="CDD" id="cd00383">
    <property type="entry name" value="trans_reg_C"/>
    <property type="match status" value="1"/>
</dbReference>
<dbReference type="GO" id="GO:0000156">
    <property type="term" value="F:phosphorelay response regulator activity"/>
    <property type="evidence" value="ECO:0007669"/>
    <property type="project" value="TreeGrafter"/>
</dbReference>
<dbReference type="GO" id="GO:0042802">
    <property type="term" value="F:identical protein binding"/>
    <property type="evidence" value="ECO:0007669"/>
    <property type="project" value="UniProtKB-ARBA"/>
</dbReference>
<evidence type="ECO:0000259" key="12">
    <source>
        <dbReference type="PROSITE" id="PS50110"/>
    </source>
</evidence>
<dbReference type="Gene3D" id="6.10.250.690">
    <property type="match status" value="1"/>
</dbReference>
<dbReference type="InterPro" id="IPR001867">
    <property type="entry name" value="OmpR/PhoB-type_DNA-bd"/>
</dbReference>
<feature type="modified residue" description="4-aspartylphosphate" evidence="10">
    <location>
        <position position="54"/>
    </location>
</feature>
<keyword evidence="3 10" id="KW-0597">Phosphoprotein</keyword>
<dbReference type="Pfam" id="PF00486">
    <property type="entry name" value="Trans_reg_C"/>
    <property type="match status" value="1"/>
</dbReference>
<dbReference type="InterPro" id="IPR011006">
    <property type="entry name" value="CheY-like_superfamily"/>
</dbReference>
<dbReference type="CDD" id="cd17620">
    <property type="entry name" value="REC_OmpR_KdpE-like"/>
    <property type="match status" value="1"/>
</dbReference>
<keyword evidence="5" id="KW-0805">Transcription regulation</keyword>
<evidence type="ECO:0000259" key="13">
    <source>
        <dbReference type="PROSITE" id="PS51755"/>
    </source>
</evidence>